<gene>
    <name evidence="1" type="ORF">B0I18_11394</name>
</gene>
<name>A0A2P8CVT0_9BACT</name>
<accession>A0A2P8CVT0</accession>
<evidence type="ECO:0000313" key="1">
    <source>
        <dbReference type="EMBL" id="PSK89082.1"/>
    </source>
</evidence>
<organism evidence="1 2">
    <name type="scientific">Taibaiella chishuiensis</name>
    <dbReference type="NCBI Taxonomy" id="1434707"/>
    <lineage>
        <taxon>Bacteria</taxon>
        <taxon>Pseudomonadati</taxon>
        <taxon>Bacteroidota</taxon>
        <taxon>Chitinophagia</taxon>
        <taxon>Chitinophagales</taxon>
        <taxon>Chitinophagaceae</taxon>
        <taxon>Taibaiella</taxon>
    </lineage>
</organism>
<dbReference type="RefSeq" id="WP_219906036.1">
    <property type="nucleotide sequence ID" value="NZ_PYGD01000013.1"/>
</dbReference>
<dbReference type="AlphaFoldDB" id="A0A2P8CVT0"/>
<keyword evidence="2" id="KW-1185">Reference proteome</keyword>
<dbReference type="Proteomes" id="UP000240572">
    <property type="component" value="Unassembled WGS sequence"/>
</dbReference>
<protein>
    <submittedName>
        <fullName evidence="1">Uncharacterized protein</fullName>
    </submittedName>
</protein>
<comment type="caution">
    <text evidence="1">The sequence shown here is derived from an EMBL/GenBank/DDBJ whole genome shotgun (WGS) entry which is preliminary data.</text>
</comment>
<proteinExistence type="predicted"/>
<dbReference type="EMBL" id="PYGD01000013">
    <property type="protein sequence ID" value="PSK89082.1"/>
    <property type="molecule type" value="Genomic_DNA"/>
</dbReference>
<reference evidence="1 2" key="1">
    <citation type="submission" date="2018-03" db="EMBL/GenBank/DDBJ databases">
        <title>Genomic Encyclopedia of Type Strains, Phase III (KMG-III): the genomes of soil and plant-associated and newly described type strains.</title>
        <authorList>
            <person name="Whitman W."/>
        </authorList>
    </citation>
    <scope>NUCLEOTIDE SEQUENCE [LARGE SCALE GENOMIC DNA]</scope>
    <source>
        <strain evidence="1 2">CGMCC 1.12700</strain>
    </source>
</reference>
<evidence type="ECO:0000313" key="2">
    <source>
        <dbReference type="Proteomes" id="UP000240572"/>
    </source>
</evidence>
<sequence length="240" mass="27030">MHVLTSFGIEKITSSRNEWLSNPAAFVIIVESLDKEKVYGGARIHVAGGSQPLPLEDATGLMDPRVHELVYREGLYGTGEGCGLWNSREIAGYGIGSIFLSRAGVAIAQQLKLRSLFALCAPYTVKLAENIGYRIEKRLGNNGTFYYPKIDLLATSMIYEDLDGLSTAAEEDRKSILYLRNNLNTVRCEILRKKEIVIHYELEIPNLDRWSLPDTINTMQQNYRQRRLPAIHLWTPCAAI</sequence>